<dbReference type="InterPro" id="IPR004360">
    <property type="entry name" value="Glyas_Fos-R_dOase_dom"/>
</dbReference>
<dbReference type="SUPFAM" id="SSF54593">
    <property type="entry name" value="Glyoxalase/Bleomycin resistance protein/Dihydroxybiphenyl dioxygenase"/>
    <property type="match status" value="1"/>
</dbReference>
<name>A0A6J6SQG1_9ZZZZ</name>
<dbReference type="Gene3D" id="3.10.180.10">
    <property type="entry name" value="2,3-Dihydroxybiphenyl 1,2-Dioxygenase, domain 1"/>
    <property type="match status" value="1"/>
</dbReference>
<dbReference type="Pfam" id="PF00903">
    <property type="entry name" value="Glyoxalase"/>
    <property type="match status" value="1"/>
</dbReference>
<dbReference type="InterPro" id="IPR029068">
    <property type="entry name" value="Glyas_Bleomycin-R_OHBP_Dase"/>
</dbReference>
<sequence length="126" mass="13955">MTLLVDEYDDAIAHYVDDLGFTLVEDTPLSPDKRWVRVSPDPDGGTSIVLAVATTDAQQRAIGRQTGGRVGLFLHTDDFDAEHSRLVARGIHMTEAPRVEIYGKVVVFQDRYGNLWDLIEPTAKTG</sequence>
<proteinExistence type="predicted"/>
<dbReference type="EMBL" id="CAEZYW010000062">
    <property type="protein sequence ID" value="CAB4736993.1"/>
    <property type="molecule type" value="Genomic_DNA"/>
</dbReference>
<evidence type="ECO:0000259" key="1">
    <source>
        <dbReference type="PROSITE" id="PS51819"/>
    </source>
</evidence>
<organism evidence="2">
    <name type="scientific">freshwater metagenome</name>
    <dbReference type="NCBI Taxonomy" id="449393"/>
    <lineage>
        <taxon>unclassified sequences</taxon>
        <taxon>metagenomes</taxon>
        <taxon>ecological metagenomes</taxon>
    </lineage>
</organism>
<dbReference type="InterPro" id="IPR037523">
    <property type="entry name" value="VOC_core"/>
</dbReference>
<gene>
    <name evidence="2" type="ORF">UFOPK2786_00546</name>
</gene>
<evidence type="ECO:0000313" key="2">
    <source>
        <dbReference type="EMBL" id="CAB4736993.1"/>
    </source>
</evidence>
<accession>A0A6J6SQG1</accession>
<dbReference type="PROSITE" id="PS51819">
    <property type="entry name" value="VOC"/>
    <property type="match status" value="1"/>
</dbReference>
<dbReference type="AlphaFoldDB" id="A0A6J6SQG1"/>
<reference evidence="2" key="1">
    <citation type="submission" date="2020-05" db="EMBL/GenBank/DDBJ databases">
        <authorList>
            <person name="Chiriac C."/>
            <person name="Salcher M."/>
            <person name="Ghai R."/>
            <person name="Kavagutti S V."/>
        </authorList>
    </citation>
    <scope>NUCLEOTIDE SEQUENCE</scope>
</reference>
<protein>
    <submittedName>
        <fullName evidence="2">Unannotated protein</fullName>
    </submittedName>
</protein>
<dbReference type="PANTHER" id="PTHR36437:SF2">
    <property type="entry name" value="GLYOXALASE_BLEOMYCIN RESISTANCE PROTEIN_DIOXYGENASE"/>
    <property type="match status" value="1"/>
</dbReference>
<dbReference type="PANTHER" id="PTHR36437">
    <property type="entry name" value="GLYOXALASE/BLEOMYCIN RESISTANCE PROTEIN/DIOXYGENASE"/>
    <property type="match status" value="1"/>
</dbReference>
<feature type="domain" description="VOC" evidence="1">
    <location>
        <begin position="1"/>
        <end position="121"/>
    </location>
</feature>